<sequence length="404" mass="41712">MTEIAGVEEYVRARLVQDRTIVDDGVLAFANGRITYAGPAGEYRPASDASLVPDVSPESLILPGLVDVHCHGAFGSDFSAASVEECRAAVEFLHASGTTTLLASTMTAPLDEIEAAFAKLATLAETGVIAGIHAEGPFVSEARCGAQNPDYILDPNAVDVLRLLEAAQGRLKTMTYAPERPGADELIELLASHGVTPSLGHTDSDSATAASSLALAHQRMASAGLNGRPTVTHLFNGMPPIHHRSPGPALVCLQTAAAGNAVVELIADNHHLAPDTVRSVFGLVGADNVCLVTDSMAATGLPDGKYELGPSPVTVSDGVVTLDRTGSLAGGTATLLDIVRRTVRAGVELAGAVHSATSVPAGILGLSDELGALRKGLRADLVITTPELGLQSVMRHGQWIEPVT</sequence>
<reference evidence="10 11" key="1">
    <citation type="submission" date="2020-03" db="EMBL/GenBank/DDBJ databases">
        <title>Sequencing the genomes of 1000 actinobacteria strains.</title>
        <authorList>
            <person name="Klenk H.-P."/>
        </authorList>
    </citation>
    <scope>NUCLEOTIDE SEQUENCE [LARGE SCALE GENOMIC DNA]</scope>
    <source>
        <strain evidence="10 11">DSM 16403</strain>
    </source>
</reference>
<feature type="binding site" evidence="7">
    <location>
        <begin position="236"/>
        <end position="237"/>
    </location>
    <ligand>
        <name>substrate</name>
    </ligand>
</feature>
<feature type="binding site" evidence="8">
    <location>
        <position position="201"/>
    </location>
    <ligand>
        <name>Zn(2+)</name>
        <dbReference type="ChEBI" id="CHEBI:29105"/>
    </ligand>
</feature>
<feature type="active site" description="Proton donor/acceptor" evidence="6">
    <location>
        <position position="294"/>
    </location>
</feature>
<dbReference type="Gene3D" id="2.30.40.10">
    <property type="entry name" value="Urease, subunit C, domain 1"/>
    <property type="match status" value="1"/>
</dbReference>
<keyword evidence="2 8" id="KW-0479">Metal-binding</keyword>
<gene>
    <name evidence="10" type="ORF">BJ994_001884</name>
</gene>
<dbReference type="EMBL" id="JAATJL010000001">
    <property type="protein sequence ID" value="NJC22808.1"/>
    <property type="molecule type" value="Genomic_DNA"/>
</dbReference>
<evidence type="ECO:0000256" key="7">
    <source>
        <dbReference type="PIRSR" id="PIRSR038994-2"/>
    </source>
</evidence>
<comment type="cofactor">
    <cofactor evidence="8">
        <name>a divalent metal cation</name>
        <dbReference type="ChEBI" id="CHEBI:60240"/>
    </cofactor>
    <text evidence="8">Binds 1 divalent metal cation per subunit.</text>
</comment>
<keyword evidence="3 5" id="KW-0378">Hydrolase</keyword>
<feature type="binding site" evidence="7">
    <location>
        <position position="244"/>
    </location>
    <ligand>
        <name>substrate</name>
    </ligand>
</feature>
<evidence type="ECO:0000256" key="2">
    <source>
        <dbReference type="ARBA" id="ARBA00022723"/>
    </source>
</evidence>
<dbReference type="InterPro" id="IPR006680">
    <property type="entry name" value="Amidohydro-rel"/>
</dbReference>
<feature type="domain" description="Amidohydrolase-related" evidence="9">
    <location>
        <begin position="61"/>
        <end position="399"/>
    </location>
</feature>
<evidence type="ECO:0000256" key="3">
    <source>
        <dbReference type="ARBA" id="ARBA00022801"/>
    </source>
</evidence>
<evidence type="ECO:0000313" key="10">
    <source>
        <dbReference type="EMBL" id="NJC22808.1"/>
    </source>
</evidence>
<dbReference type="Gene3D" id="3.20.20.140">
    <property type="entry name" value="Metal-dependent hydrolases"/>
    <property type="match status" value="1"/>
</dbReference>
<accession>A0A846RHS7</accession>
<evidence type="ECO:0000256" key="1">
    <source>
        <dbReference type="ARBA" id="ARBA00010716"/>
    </source>
</evidence>
<comment type="caution">
    <text evidence="10">The sequence shown here is derived from an EMBL/GenBank/DDBJ whole genome shotgun (WGS) entry which is preliminary data.</text>
</comment>
<evidence type="ECO:0000256" key="5">
    <source>
        <dbReference type="PIRNR" id="PIRNR038994"/>
    </source>
</evidence>
<dbReference type="PANTHER" id="PTHR11113">
    <property type="entry name" value="N-ACETYLGLUCOSAMINE-6-PHOSPHATE DEACETYLASE"/>
    <property type="match status" value="1"/>
</dbReference>
<dbReference type="GO" id="GO:0046872">
    <property type="term" value="F:metal ion binding"/>
    <property type="evidence" value="ECO:0007669"/>
    <property type="project" value="UniProtKB-KW"/>
</dbReference>
<evidence type="ECO:0000313" key="11">
    <source>
        <dbReference type="Proteomes" id="UP000547458"/>
    </source>
</evidence>
<feature type="binding site" evidence="7">
    <location>
        <position position="146"/>
    </location>
    <ligand>
        <name>substrate</name>
    </ligand>
</feature>
<feature type="binding site" evidence="7">
    <location>
        <begin position="328"/>
        <end position="330"/>
    </location>
    <ligand>
        <name>substrate</name>
    </ligand>
</feature>
<protein>
    <submittedName>
        <fullName evidence="10">N-acetylglucosamine-6-phosphate deacetylase</fullName>
        <ecNumber evidence="10">3.5.1.25</ecNumber>
    </submittedName>
</protein>
<dbReference type="RefSeq" id="WP_167993618.1">
    <property type="nucleotide sequence ID" value="NZ_JAATJL010000001.1"/>
</dbReference>
<dbReference type="PIRSF" id="PIRSF038994">
    <property type="entry name" value="NagA"/>
    <property type="match status" value="1"/>
</dbReference>
<evidence type="ECO:0000259" key="9">
    <source>
        <dbReference type="Pfam" id="PF01979"/>
    </source>
</evidence>
<feature type="binding site" evidence="8">
    <location>
        <position position="233"/>
    </location>
    <ligand>
        <name>Zn(2+)</name>
        <dbReference type="ChEBI" id="CHEBI:29105"/>
    </ligand>
</feature>
<dbReference type="SUPFAM" id="SSF51338">
    <property type="entry name" value="Composite domain of metallo-dependent hydrolases"/>
    <property type="match status" value="1"/>
</dbReference>
<dbReference type="InterPro" id="IPR032466">
    <property type="entry name" value="Metal_Hydrolase"/>
</dbReference>
<name>A0A846RHS7_9MICC</name>
<keyword evidence="4 5" id="KW-0119">Carbohydrate metabolism</keyword>
<dbReference type="EC" id="3.5.1.25" evidence="10"/>
<comment type="similarity">
    <text evidence="1 5">Belongs to the metallo-dependent hydrolases superfamily. NagA family.</text>
</comment>
<dbReference type="GO" id="GO:0006046">
    <property type="term" value="P:N-acetylglucosamine catabolic process"/>
    <property type="evidence" value="ECO:0007669"/>
    <property type="project" value="TreeGrafter"/>
</dbReference>
<evidence type="ECO:0000256" key="8">
    <source>
        <dbReference type="PIRSR" id="PIRSR038994-3"/>
    </source>
</evidence>
<feature type="binding site" evidence="7">
    <location>
        <position position="271"/>
    </location>
    <ligand>
        <name>substrate</name>
    </ligand>
</feature>
<dbReference type="Pfam" id="PF01979">
    <property type="entry name" value="Amidohydro_1"/>
    <property type="match status" value="1"/>
</dbReference>
<evidence type="ECO:0000256" key="4">
    <source>
        <dbReference type="ARBA" id="ARBA00023277"/>
    </source>
</evidence>
<dbReference type="PANTHER" id="PTHR11113:SF14">
    <property type="entry name" value="N-ACETYLGLUCOSAMINE-6-PHOSPHATE DEACETYLASE"/>
    <property type="match status" value="1"/>
</dbReference>
<dbReference type="SUPFAM" id="SSF51556">
    <property type="entry name" value="Metallo-dependent hydrolases"/>
    <property type="match status" value="1"/>
</dbReference>
<feature type="binding site" evidence="8">
    <location>
        <position position="135"/>
    </location>
    <ligand>
        <name>Zn(2+)</name>
        <dbReference type="ChEBI" id="CHEBI:29105"/>
    </ligand>
</feature>
<evidence type="ECO:0000256" key="6">
    <source>
        <dbReference type="PIRSR" id="PIRSR038994-1"/>
    </source>
</evidence>
<dbReference type="AlphaFoldDB" id="A0A846RHS7"/>
<keyword evidence="11" id="KW-1185">Reference proteome</keyword>
<organism evidence="10 11">
    <name type="scientific">Arthrobacter pigmenti</name>
    <dbReference type="NCBI Taxonomy" id="271432"/>
    <lineage>
        <taxon>Bacteria</taxon>
        <taxon>Bacillati</taxon>
        <taxon>Actinomycetota</taxon>
        <taxon>Actinomycetes</taxon>
        <taxon>Micrococcales</taxon>
        <taxon>Micrococcaceae</taxon>
        <taxon>Arthrobacter</taxon>
    </lineage>
</organism>
<dbReference type="Proteomes" id="UP000547458">
    <property type="component" value="Unassembled WGS sequence"/>
</dbReference>
<dbReference type="GO" id="GO:0008448">
    <property type="term" value="F:N-acetylglucosamine-6-phosphate deacetylase activity"/>
    <property type="evidence" value="ECO:0007669"/>
    <property type="project" value="UniProtKB-EC"/>
</dbReference>
<dbReference type="InterPro" id="IPR011059">
    <property type="entry name" value="Metal-dep_hydrolase_composite"/>
</dbReference>
<dbReference type="InterPro" id="IPR003764">
    <property type="entry name" value="GlcNAc_6-P_deAcase"/>
</dbReference>
<proteinExistence type="inferred from homology"/>